<reference evidence="2 3" key="1">
    <citation type="submission" date="2024-01" db="EMBL/GenBank/DDBJ databases">
        <title>The genomes of 5 underutilized Papilionoideae crops provide insights into root nodulation and disease resistanc.</title>
        <authorList>
            <person name="Jiang F."/>
        </authorList>
    </citation>
    <scope>NUCLEOTIDE SEQUENCE [LARGE SCALE GENOMIC DNA]</scope>
    <source>
        <strain evidence="2">DUOXIRENSHENG_FW03</strain>
        <tissue evidence="2">Leaves</tissue>
    </source>
</reference>
<dbReference type="AlphaFoldDB" id="A0AAN9SKQ8"/>
<accession>A0AAN9SKQ8</accession>
<feature type="compositionally biased region" description="Basic and acidic residues" evidence="1">
    <location>
        <begin position="84"/>
        <end position="103"/>
    </location>
</feature>
<dbReference type="EMBL" id="JAYMYS010000003">
    <property type="protein sequence ID" value="KAK7399258.1"/>
    <property type="molecule type" value="Genomic_DNA"/>
</dbReference>
<sequence>MGFGIAISKGCIKGLGVARRGHYSGGSQLFLQQDHRWRLVVPGQPSQFASFKEPMDNFDKAKIKISTSLGSESENLSKDYFGSIHERLRDDHGQQKEGSKEDGQPSPYKVVGKRVQNLSPSLNSLHC</sequence>
<evidence type="ECO:0000313" key="3">
    <source>
        <dbReference type="Proteomes" id="UP001386955"/>
    </source>
</evidence>
<feature type="region of interest" description="Disordered" evidence="1">
    <location>
        <begin position="81"/>
        <end position="127"/>
    </location>
</feature>
<evidence type="ECO:0000256" key="1">
    <source>
        <dbReference type="SAM" id="MobiDB-lite"/>
    </source>
</evidence>
<proteinExistence type="predicted"/>
<comment type="caution">
    <text evidence="2">The sequence shown here is derived from an EMBL/GenBank/DDBJ whole genome shotgun (WGS) entry which is preliminary data.</text>
</comment>
<feature type="compositionally biased region" description="Polar residues" evidence="1">
    <location>
        <begin position="116"/>
        <end position="127"/>
    </location>
</feature>
<evidence type="ECO:0000313" key="2">
    <source>
        <dbReference type="EMBL" id="KAK7399258.1"/>
    </source>
</evidence>
<name>A0AAN9SKQ8_PSOTE</name>
<gene>
    <name evidence="2" type="ORF">VNO78_10438</name>
</gene>
<protein>
    <submittedName>
        <fullName evidence="2">Uncharacterized protein</fullName>
    </submittedName>
</protein>
<dbReference type="Proteomes" id="UP001386955">
    <property type="component" value="Unassembled WGS sequence"/>
</dbReference>
<keyword evidence="3" id="KW-1185">Reference proteome</keyword>
<organism evidence="2 3">
    <name type="scientific">Psophocarpus tetragonolobus</name>
    <name type="common">Winged bean</name>
    <name type="synonym">Dolichos tetragonolobus</name>
    <dbReference type="NCBI Taxonomy" id="3891"/>
    <lineage>
        <taxon>Eukaryota</taxon>
        <taxon>Viridiplantae</taxon>
        <taxon>Streptophyta</taxon>
        <taxon>Embryophyta</taxon>
        <taxon>Tracheophyta</taxon>
        <taxon>Spermatophyta</taxon>
        <taxon>Magnoliopsida</taxon>
        <taxon>eudicotyledons</taxon>
        <taxon>Gunneridae</taxon>
        <taxon>Pentapetalae</taxon>
        <taxon>rosids</taxon>
        <taxon>fabids</taxon>
        <taxon>Fabales</taxon>
        <taxon>Fabaceae</taxon>
        <taxon>Papilionoideae</taxon>
        <taxon>50 kb inversion clade</taxon>
        <taxon>NPAAA clade</taxon>
        <taxon>indigoferoid/millettioid clade</taxon>
        <taxon>Phaseoleae</taxon>
        <taxon>Psophocarpus</taxon>
    </lineage>
</organism>